<name>D5RAM1_FUSN2</name>
<sequence length="143" mass="16262">MKKILLILLICLATIVNGVPNPFIKVNTMDEAFKMTGFTLETPATYKNYKKKVINVIKNKMIEVVYLKESNTEGLFIRKSKGTYKTNKDIKTVKIGDYDVREKTKEENISLATWTDGTYSYVINPNGTKLNAEDMAELILSIK</sequence>
<protein>
    <recommendedName>
        <fullName evidence="3">DUF4367 domain-containing protein</fullName>
    </recommendedName>
</protein>
<dbReference type="RefSeq" id="WP_005901975.1">
    <property type="nucleotide sequence ID" value="NZ_ADVK01000010.1"/>
</dbReference>
<dbReference type="AlphaFoldDB" id="D5RAM1"/>
<evidence type="ECO:0000313" key="1">
    <source>
        <dbReference type="EMBL" id="EFG96114.1"/>
    </source>
</evidence>
<dbReference type="Proteomes" id="UP000003643">
    <property type="component" value="Unassembled WGS sequence"/>
</dbReference>
<proteinExistence type="predicted"/>
<gene>
    <name evidence="1" type="ORF">HMPREF0397_0256</name>
</gene>
<dbReference type="EMBL" id="ADVK01000010">
    <property type="protein sequence ID" value="EFG96114.1"/>
    <property type="molecule type" value="Genomic_DNA"/>
</dbReference>
<reference evidence="1 2" key="1">
    <citation type="submission" date="2010-04" db="EMBL/GenBank/DDBJ databases">
        <authorList>
            <person name="Qin X."/>
            <person name="Bachman B."/>
            <person name="Battles P."/>
            <person name="Bell A."/>
            <person name="Bess C."/>
            <person name="Bickham C."/>
            <person name="Chaboub L."/>
            <person name="Chen D."/>
            <person name="Coyle M."/>
            <person name="Deiros D.R."/>
            <person name="Dinh H."/>
            <person name="Forbes L."/>
            <person name="Fowler G."/>
            <person name="Francisco L."/>
            <person name="Fu Q."/>
            <person name="Gubbala S."/>
            <person name="Hale W."/>
            <person name="Han Y."/>
            <person name="Hemphill L."/>
            <person name="Highlander S.K."/>
            <person name="Hirani K."/>
            <person name="Hogues M."/>
            <person name="Jackson L."/>
            <person name="Jakkamsetti A."/>
            <person name="Javaid M."/>
            <person name="Jiang H."/>
            <person name="Korchina V."/>
            <person name="Kovar C."/>
            <person name="Lara F."/>
            <person name="Lee S."/>
            <person name="Mata R."/>
            <person name="Mathew T."/>
            <person name="Moen C."/>
            <person name="Morales K."/>
            <person name="Munidasa M."/>
            <person name="Nazareth L."/>
            <person name="Ngo R."/>
            <person name="Nguyen L."/>
            <person name="Okwuonu G."/>
            <person name="Ongeri F."/>
            <person name="Patil S."/>
            <person name="Petrosino J."/>
            <person name="Pham C."/>
            <person name="Pham P."/>
            <person name="Pu L.-L."/>
            <person name="Puazo M."/>
            <person name="Raj R."/>
            <person name="Reid J."/>
            <person name="Rouhana J."/>
            <person name="Saada N."/>
            <person name="Shang Y."/>
            <person name="Simmons D."/>
            <person name="Thornton R."/>
            <person name="Warren J."/>
            <person name="Weissenberger G."/>
            <person name="Zhang J."/>
            <person name="Zhang L."/>
            <person name="Zhou C."/>
            <person name="Zhu D."/>
            <person name="Muzny D."/>
            <person name="Worley K."/>
            <person name="Gibbs R."/>
        </authorList>
    </citation>
    <scope>NUCLEOTIDE SEQUENCE [LARGE SCALE GENOMIC DNA]</scope>
    <source>
        <strain evidence="2">ATCC 23726 / VPI 4351</strain>
    </source>
</reference>
<evidence type="ECO:0008006" key="3">
    <source>
        <dbReference type="Google" id="ProtNLM"/>
    </source>
</evidence>
<organism evidence="1 2">
    <name type="scientific">Fusobacterium nucleatum subsp. nucleatum (strain ATCC 23726 / VPI 4351)</name>
    <dbReference type="NCBI Taxonomy" id="525283"/>
    <lineage>
        <taxon>Bacteria</taxon>
        <taxon>Fusobacteriati</taxon>
        <taxon>Fusobacteriota</taxon>
        <taxon>Fusobacteriia</taxon>
        <taxon>Fusobacteriales</taxon>
        <taxon>Fusobacteriaceae</taxon>
        <taxon>Fusobacterium</taxon>
    </lineage>
</organism>
<comment type="caution">
    <text evidence="1">The sequence shown here is derived from an EMBL/GenBank/DDBJ whole genome shotgun (WGS) entry which is preliminary data.</text>
</comment>
<accession>D5RAM1</accession>
<evidence type="ECO:0000313" key="2">
    <source>
        <dbReference type="Proteomes" id="UP000003643"/>
    </source>
</evidence>